<dbReference type="RefSeq" id="WP_092727027.1">
    <property type="nucleotide sequence ID" value="NZ_FNNO01000025.1"/>
</dbReference>
<gene>
    <name evidence="2" type="ORF">SAMN05444410_1258</name>
</gene>
<accession>A0A8X8LHD1</accession>
<comment type="caution">
    <text evidence="2">The sequence shown here is derived from an EMBL/GenBank/DDBJ whole genome shotgun (WGS) entry which is preliminary data.</text>
</comment>
<dbReference type="AlphaFoldDB" id="A0A8X8LHD1"/>
<protein>
    <recommendedName>
        <fullName evidence="4">Outer membrane protein beta-barrel domain-containing protein</fullName>
    </recommendedName>
</protein>
<dbReference type="EMBL" id="FNNO01000025">
    <property type="protein sequence ID" value="SDX67660.1"/>
    <property type="molecule type" value="Genomic_DNA"/>
</dbReference>
<evidence type="ECO:0000313" key="3">
    <source>
        <dbReference type="Proteomes" id="UP000198711"/>
    </source>
</evidence>
<proteinExistence type="predicted"/>
<keyword evidence="1" id="KW-0732">Signal</keyword>
<organism evidence="2 3">
    <name type="scientific">Hydrobacter penzbergensis</name>
    <dbReference type="NCBI Taxonomy" id="1235997"/>
    <lineage>
        <taxon>Bacteria</taxon>
        <taxon>Pseudomonadati</taxon>
        <taxon>Bacteroidota</taxon>
        <taxon>Chitinophagia</taxon>
        <taxon>Chitinophagales</taxon>
        <taxon>Chitinophagaceae</taxon>
        <taxon>Hydrobacter</taxon>
    </lineage>
</organism>
<name>A0A8X8LHD1_9BACT</name>
<evidence type="ECO:0008006" key="4">
    <source>
        <dbReference type="Google" id="ProtNLM"/>
    </source>
</evidence>
<feature type="signal peptide" evidence="1">
    <location>
        <begin position="1"/>
        <end position="19"/>
    </location>
</feature>
<evidence type="ECO:0000256" key="1">
    <source>
        <dbReference type="SAM" id="SignalP"/>
    </source>
</evidence>
<sequence>MKKYMVSLLLVLTTITSSAQQKQKKFYLIPQTGVLSGDHIYSGQWQLVGGLQKKQWAFGLGCGMDYYKLRSIPVFTDTRFFFGKKNACFSYLNLGYNIASPMPWQKMMYSYWSSTQEGSQFDNGLYTDIGLGYILNAAARRKLMLSVGYGFKTVTERYNTWGPWINYWRGGTGMVIQKSDYDQSVDYWLNYFSLKLGIKLW</sequence>
<evidence type="ECO:0000313" key="2">
    <source>
        <dbReference type="EMBL" id="SDX67660.1"/>
    </source>
</evidence>
<feature type="chain" id="PRO_5036498024" description="Outer membrane protein beta-barrel domain-containing protein" evidence="1">
    <location>
        <begin position="20"/>
        <end position="201"/>
    </location>
</feature>
<dbReference type="Proteomes" id="UP000198711">
    <property type="component" value="Unassembled WGS sequence"/>
</dbReference>
<reference evidence="2 3" key="1">
    <citation type="submission" date="2016-10" db="EMBL/GenBank/DDBJ databases">
        <authorList>
            <person name="Varghese N."/>
            <person name="Submissions S."/>
        </authorList>
    </citation>
    <scope>NUCLEOTIDE SEQUENCE [LARGE SCALE GENOMIC DNA]</scope>
    <source>
        <strain evidence="2 3">DSM 25353</strain>
    </source>
</reference>
<keyword evidence="3" id="KW-1185">Reference proteome</keyword>